<gene>
    <name evidence="1" type="ORF">BAUCODRAFT_122509</name>
</gene>
<keyword evidence="2" id="KW-1185">Reference proteome</keyword>
<evidence type="ECO:0000313" key="1">
    <source>
        <dbReference type="EMBL" id="EMC96509.1"/>
    </source>
</evidence>
<organism evidence="1 2">
    <name type="scientific">Baudoinia panamericana (strain UAMH 10762)</name>
    <name type="common">Angels' share fungus</name>
    <name type="synonym">Baudoinia compniacensis (strain UAMH 10762)</name>
    <dbReference type="NCBI Taxonomy" id="717646"/>
    <lineage>
        <taxon>Eukaryota</taxon>
        <taxon>Fungi</taxon>
        <taxon>Dikarya</taxon>
        <taxon>Ascomycota</taxon>
        <taxon>Pezizomycotina</taxon>
        <taxon>Dothideomycetes</taxon>
        <taxon>Dothideomycetidae</taxon>
        <taxon>Mycosphaerellales</taxon>
        <taxon>Teratosphaeriaceae</taxon>
        <taxon>Baudoinia</taxon>
    </lineage>
</organism>
<accession>M2NBJ6</accession>
<dbReference type="AlphaFoldDB" id="M2NBJ6"/>
<dbReference type="HOGENOM" id="CLU_2573542_0_0_1"/>
<dbReference type="Proteomes" id="UP000011761">
    <property type="component" value="Unassembled WGS sequence"/>
</dbReference>
<reference evidence="1 2" key="1">
    <citation type="journal article" date="2012" name="PLoS Pathog.">
        <title>Diverse lifestyles and strategies of plant pathogenesis encoded in the genomes of eighteen Dothideomycetes fungi.</title>
        <authorList>
            <person name="Ohm R.A."/>
            <person name="Feau N."/>
            <person name="Henrissat B."/>
            <person name="Schoch C.L."/>
            <person name="Horwitz B.A."/>
            <person name="Barry K.W."/>
            <person name="Condon B.J."/>
            <person name="Copeland A.C."/>
            <person name="Dhillon B."/>
            <person name="Glaser F."/>
            <person name="Hesse C.N."/>
            <person name="Kosti I."/>
            <person name="LaButti K."/>
            <person name="Lindquist E.A."/>
            <person name="Lucas S."/>
            <person name="Salamov A.A."/>
            <person name="Bradshaw R.E."/>
            <person name="Ciuffetti L."/>
            <person name="Hamelin R.C."/>
            <person name="Kema G.H.J."/>
            <person name="Lawrence C."/>
            <person name="Scott J.A."/>
            <person name="Spatafora J.W."/>
            <person name="Turgeon B.G."/>
            <person name="de Wit P.J.G.M."/>
            <person name="Zhong S."/>
            <person name="Goodwin S.B."/>
            <person name="Grigoriev I.V."/>
        </authorList>
    </citation>
    <scope>NUCLEOTIDE SEQUENCE [LARGE SCALE GENOMIC DNA]</scope>
    <source>
        <strain evidence="1 2">UAMH 10762</strain>
    </source>
</reference>
<sequence>MLQTFHGFSAASSRILQVAIHVLTPLSQHDPAIACASGFGRRSAAPTPALIDNDTKAILTAEAEIVGLCYHKPTPWPIGAS</sequence>
<proteinExistence type="predicted"/>
<dbReference type="EMBL" id="KB445555">
    <property type="protein sequence ID" value="EMC96509.1"/>
    <property type="molecule type" value="Genomic_DNA"/>
</dbReference>
<name>M2NBJ6_BAUPA</name>
<evidence type="ECO:0000313" key="2">
    <source>
        <dbReference type="Proteomes" id="UP000011761"/>
    </source>
</evidence>
<dbReference type="GeneID" id="19107696"/>
<dbReference type="RefSeq" id="XP_007676550.1">
    <property type="nucleotide sequence ID" value="XM_007678360.1"/>
</dbReference>
<protein>
    <submittedName>
        <fullName evidence="1">Uncharacterized protein</fullName>
    </submittedName>
</protein>
<dbReference type="KEGG" id="bcom:BAUCODRAFT_122509"/>